<evidence type="ECO:0000313" key="2">
    <source>
        <dbReference type="EMBL" id="GIG16520.1"/>
    </source>
</evidence>
<sequence length="163" mass="17051">MDEQPALPYRPQALATYQVGRPGETTAQPIRASRRPLALLAALLLACVAFAAVVRVPQAVDGTVIGADGANLVSMFPSRLDPAPGAEVTMLGEHGRVRLRVVRAEAVTDPAAAQRWCLPPQAALPVTVVVLSGHAGGAFGRLSLVVAEPTLLELIPELKKVTP</sequence>
<evidence type="ECO:0000256" key="1">
    <source>
        <dbReference type="SAM" id="Phobius"/>
    </source>
</evidence>
<dbReference type="EMBL" id="BONJ01000028">
    <property type="protein sequence ID" value="GIG16520.1"/>
    <property type="molecule type" value="Genomic_DNA"/>
</dbReference>
<protein>
    <submittedName>
        <fullName evidence="2">Uncharacterized protein</fullName>
    </submittedName>
</protein>
<name>A0A8J3LDC1_9ACTN</name>
<evidence type="ECO:0000313" key="3">
    <source>
        <dbReference type="Proteomes" id="UP000660339"/>
    </source>
</evidence>
<comment type="caution">
    <text evidence="2">The sequence shown here is derived from an EMBL/GenBank/DDBJ whole genome shotgun (WGS) entry which is preliminary data.</text>
</comment>
<dbReference type="RefSeq" id="WP_166378755.1">
    <property type="nucleotide sequence ID" value="NZ_BAAATT010000005.1"/>
</dbReference>
<keyword evidence="3" id="KW-1185">Reference proteome</keyword>
<gene>
    <name evidence="2" type="ORF">Cme02nite_48520</name>
</gene>
<keyword evidence="1" id="KW-0812">Transmembrane</keyword>
<dbReference type="Proteomes" id="UP000660339">
    <property type="component" value="Unassembled WGS sequence"/>
</dbReference>
<dbReference type="AlphaFoldDB" id="A0A8J3LDC1"/>
<reference evidence="2" key="1">
    <citation type="submission" date="2021-01" db="EMBL/GenBank/DDBJ databases">
        <title>Whole genome shotgun sequence of Catellatospora methionotrophica NBRC 14553.</title>
        <authorList>
            <person name="Komaki H."/>
            <person name="Tamura T."/>
        </authorList>
    </citation>
    <scope>NUCLEOTIDE SEQUENCE</scope>
    <source>
        <strain evidence="2">NBRC 14553</strain>
    </source>
</reference>
<accession>A0A8J3LDC1</accession>
<keyword evidence="1" id="KW-0472">Membrane</keyword>
<feature type="transmembrane region" description="Helical" evidence="1">
    <location>
        <begin position="37"/>
        <end position="54"/>
    </location>
</feature>
<keyword evidence="1" id="KW-1133">Transmembrane helix</keyword>
<organism evidence="2 3">
    <name type="scientific">Catellatospora methionotrophica</name>
    <dbReference type="NCBI Taxonomy" id="121620"/>
    <lineage>
        <taxon>Bacteria</taxon>
        <taxon>Bacillati</taxon>
        <taxon>Actinomycetota</taxon>
        <taxon>Actinomycetes</taxon>
        <taxon>Micromonosporales</taxon>
        <taxon>Micromonosporaceae</taxon>
        <taxon>Catellatospora</taxon>
    </lineage>
</organism>
<proteinExistence type="predicted"/>